<dbReference type="PANTHER" id="PTHR23026">
    <property type="entry name" value="NADPH NITROREDUCTASE"/>
    <property type="match status" value="1"/>
</dbReference>
<proteinExistence type="predicted"/>
<dbReference type="Proteomes" id="UP001165143">
    <property type="component" value="Unassembled WGS sequence"/>
</dbReference>
<dbReference type="PANTHER" id="PTHR23026:SF123">
    <property type="entry name" value="NAD(P)H NITROREDUCTASE RV3131-RELATED"/>
    <property type="match status" value="1"/>
</dbReference>
<accession>A0A9W6PMA8</accession>
<name>A0A9W6PMA8_9ACTN</name>
<evidence type="ECO:0000256" key="1">
    <source>
        <dbReference type="SAM" id="MobiDB-lite"/>
    </source>
</evidence>
<organism evidence="2 3">
    <name type="scientific">Kitasatospora phosalacinea</name>
    <dbReference type="NCBI Taxonomy" id="2065"/>
    <lineage>
        <taxon>Bacteria</taxon>
        <taxon>Bacillati</taxon>
        <taxon>Actinomycetota</taxon>
        <taxon>Actinomycetes</taxon>
        <taxon>Kitasatosporales</taxon>
        <taxon>Streptomycetaceae</taxon>
        <taxon>Kitasatospora</taxon>
    </lineage>
</organism>
<dbReference type="EMBL" id="BSRX01000038">
    <property type="protein sequence ID" value="GLW57438.1"/>
    <property type="molecule type" value="Genomic_DNA"/>
</dbReference>
<evidence type="ECO:0000313" key="2">
    <source>
        <dbReference type="EMBL" id="GLW57438.1"/>
    </source>
</evidence>
<dbReference type="RefSeq" id="WP_324606797.1">
    <property type="nucleotide sequence ID" value="NZ_BSRX01000038.1"/>
</dbReference>
<gene>
    <name evidence="2" type="ORF">Kpho01_54490</name>
</gene>
<dbReference type="SUPFAM" id="SSF55469">
    <property type="entry name" value="FMN-dependent nitroreductase-like"/>
    <property type="match status" value="2"/>
</dbReference>
<feature type="compositionally biased region" description="Basic and acidic residues" evidence="1">
    <location>
        <begin position="178"/>
        <end position="194"/>
    </location>
</feature>
<evidence type="ECO:0008006" key="4">
    <source>
        <dbReference type="Google" id="ProtNLM"/>
    </source>
</evidence>
<dbReference type="Gene3D" id="3.40.109.10">
    <property type="entry name" value="NADH Oxidase"/>
    <property type="match status" value="2"/>
</dbReference>
<dbReference type="GO" id="GO:0016491">
    <property type="term" value="F:oxidoreductase activity"/>
    <property type="evidence" value="ECO:0007669"/>
    <property type="project" value="InterPro"/>
</dbReference>
<evidence type="ECO:0000313" key="3">
    <source>
        <dbReference type="Proteomes" id="UP001165143"/>
    </source>
</evidence>
<sequence>MDAVTAPVLDAPALETLVSAAVAAPSVHNTQPWRFRLVPETSVLEVRAAPERALPAIDPQGRALHVSVGAAVFNLRTAARHLGWAPGVRLLPDPAEPDLLAGVRLDEPAPCRVPAVDALYDAIWRRHSARSPFTGPPVPEGVLADFAEAARAEGAELLLPDEEETARLLRLTAEAERRNTVDPAQRAESRRWLREPGAGPDGVPAAALGPQDADGRLPMRDFGALAPERHLAPQRFEARPRIAVLLTRGDGPEDWLRAGLALEHVLLAATVHGVRASLLHQAMEWRFLRWEARDARHGPAFAQMLIRFGYGPEGAPTPRRPAAEVLDG</sequence>
<dbReference type="InterPro" id="IPR000415">
    <property type="entry name" value="Nitroreductase-like"/>
</dbReference>
<dbReference type="AlphaFoldDB" id="A0A9W6PMA8"/>
<feature type="region of interest" description="Disordered" evidence="1">
    <location>
        <begin position="178"/>
        <end position="204"/>
    </location>
</feature>
<protein>
    <recommendedName>
        <fullName evidence="4">Nitroreductase domain-containing protein</fullName>
    </recommendedName>
</protein>
<dbReference type="NCBIfam" id="NF047509">
    <property type="entry name" value="Rv3131_FMN_oxido"/>
    <property type="match status" value="1"/>
</dbReference>
<comment type="caution">
    <text evidence="2">The sequence shown here is derived from an EMBL/GenBank/DDBJ whole genome shotgun (WGS) entry which is preliminary data.</text>
</comment>
<reference evidence="2" key="1">
    <citation type="submission" date="2023-02" db="EMBL/GenBank/DDBJ databases">
        <title>Kitasatospora phosalacinea NBRC 14362.</title>
        <authorList>
            <person name="Ichikawa N."/>
            <person name="Sato H."/>
            <person name="Tonouchi N."/>
        </authorList>
    </citation>
    <scope>NUCLEOTIDE SEQUENCE</scope>
    <source>
        <strain evidence="2">NBRC 14362</strain>
    </source>
</reference>
<dbReference type="InterPro" id="IPR050627">
    <property type="entry name" value="Nitroreductase/BluB"/>
</dbReference>